<dbReference type="CDD" id="cd00143">
    <property type="entry name" value="PP2Cc"/>
    <property type="match status" value="1"/>
</dbReference>
<dbReference type="InterPro" id="IPR036457">
    <property type="entry name" value="PPM-type-like_dom_sf"/>
</dbReference>
<dbReference type="InterPro" id="IPR015655">
    <property type="entry name" value="PP2C"/>
</dbReference>
<evidence type="ECO:0000259" key="1">
    <source>
        <dbReference type="PROSITE" id="PS51746"/>
    </source>
</evidence>
<dbReference type="KEGG" id="asau:88171091"/>
<dbReference type="InterPro" id="IPR001932">
    <property type="entry name" value="PPM-type_phosphatase-like_dom"/>
</dbReference>
<dbReference type="AlphaFoldDB" id="A0AAX4H2T5"/>
<dbReference type="PANTHER" id="PTHR13832">
    <property type="entry name" value="PROTEIN PHOSPHATASE 2C"/>
    <property type="match status" value="1"/>
</dbReference>
<organism evidence="2 3">
    <name type="scientific">Australozyma saopauloensis</name>
    <dbReference type="NCBI Taxonomy" id="291208"/>
    <lineage>
        <taxon>Eukaryota</taxon>
        <taxon>Fungi</taxon>
        <taxon>Dikarya</taxon>
        <taxon>Ascomycota</taxon>
        <taxon>Saccharomycotina</taxon>
        <taxon>Pichiomycetes</taxon>
        <taxon>Metschnikowiaceae</taxon>
        <taxon>Australozyma</taxon>
    </lineage>
</organism>
<keyword evidence="3" id="KW-1185">Reference proteome</keyword>
<evidence type="ECO:0000313" key="2">
    <source>
        <dbReference type="EMBL" id="WPK22808.1"/>
    </source>
</evidence>
<name>A0AAX4H2T5_9ASCO</name>
<dbReference type="PANTHER" id="PTHR13832:SF589">
    <property type="entry name" value="[PYRUVATE DEHYDROGENASE [ACETYL-TRANSFERRING]]-PHOSPHATASE 2, MITOCHONDRIAL"/>
    <property type="match status" value="1"/>
</dbReference>
<dbReference type="SMART" id="SM00332">
    <property type="entry name" value="PP2Cc"/>
    <property type="match status" value="1"/>
</dbReference>
<sequence>MSIGNLLILNTMASLRHLSCGSRTVRRFSNAVTFTSIDRSQSLGKAAAKPLVSTSCKLRVPLLKSPSHLGHYSSRVNRMYNEDKYSAFVLDIGKEKVFNFNIFDGHGGEQCLTFLLETLAKTVEGLTDLVEDTDAQDKLLRKYGTDIGGYWKRWYKQKKANVEKMLLAVPQVAQLSRFEMPYDDLMLRLPLAFLRTDYNFFQQEDNELGSTCTSAYLETIYSEQPNEFRPVYESYFFNRQTISKLTVAQVGDTKAILVDRTGEAHALTIAHHPSNPVESSRLRRYLTNYFMTDSFGEERFISLANTRSFGDLKFKEMGVTAEPDVVQYIIGDVDTILKKLTEEEIKNHTIGGLGGDEAFLVLCTDGVSNELTDQEIADIVMSNFNLKGHLKANPQHCAEEVVRFVEYIGGDDNASCLVVRLNGWGKWPIIDRTGQLRQERLNAYLPRDRRD</sequence>
<dbReference type="PROSITE" id="PS51746">
    <property type="entry name" value="PPM_2"/>
    <property type="match status" value="1"/>
</dbReference>
<protein>
    <recommendedName>
        <fullName evidence="1">PPM-type phosphatase domain-containing protein</fullName>
    </recommendedName>
</protein>
<proteinExistence type="predicted"/>
<dbReference type="GO" id="GO:0004722">
    <property type="term" value="F:protein serine/threonine phosphatase activity"/>
    <property type="evidence" value="ECO:0007669"/>
    <property type="project" value="InterPro"/>
</dbReference>
<gene>
    <name evidence="2" type="ORF">PUMCH_000022</name>
</gene>
<dbReference type="Pfam" id="PF00481">
    <property type="entry name" value="PP2C"/>
    <property type="match status" value="2"/>
</dbReference>
<accession>A0AAX4H2T5</accession>
<evidence type="ECO:0000313" key="3">
    <source>
        <dbReference type="Proteomes" id="UP001338582"/>
    </source>
</evidence>
<dbReference type="Gene3D" id="3.60.40.10">
    <property type="entry name" value="PPM-type phosphatase domain"/>
    <property type="match status" value="1"/>
</dbReference>
<dbReference type="GeneID" id="88171091"/>
<dbReference type="SUPFAM" id="SSF81606">
    <property type="entry name" value="PP2C-like"/>
    <property type="match status" value="1"/>
</dbReference>
<dbReference type="Proteomes" id="UP001338582">
    <property type="component" value="Chromosome 1"/>
</dbReference>
<reference evidence="2 3" key="1">
    <citation type="submission" date="2023-10" db="EMBL/GenBank/DDBJ databases">
        <title>Draft Genome Sequence of Candida saopaulonensis from a very Premature Infant with Sepsis.</title>
        <authorList>
            <person name="Ning Y."/>
            <person name="Dai R."/>
            <person name="Xiao M."/>
            <person name="Xu Y."/>
            <person name="Yan Q."/>
            <person name="Zhang L."/>
        </authorList>
    </citation>
    <scope>NUCLEOTIDE SEQUENCE [LARGE SCALE GENOMIC DNA]</scope>
    <source>
        <strain evidence="2 3">19XY460</strain>
    </source>
</reference>
<feature type="domain" description="PPM-type phosphatase" evidence="1">
    <location>
        <begin position="68"/>
        <end position="421"/>
    </location>
</feature>
<dbReference type="EMBL" id="CP138894">
    <property type="protein sequence ID" value="WPK22808.1"/>
    <property type="molecule type" value="Genomic_DNA"/>
</dbReference>
<dbReference type="RefSeq" id="XP_062875195.1">
    <property type="nucleotide sequence ID" value="XM_063019125.1"/>
</dbReference>